<evidence type="ECO:0000313" key="10">
    <source>
        <dbReference type="EMBL" id="MFD1175408.1"/>
    </source>
</evidence>
<evidence type="ECO:0000256" key="1">
    <source>
        <dbReference type="ARBA" id="ARBA00004651"/>
    </source>
</evidence>
<feature type="transmembrane region" description="Helical" evidence="7">
    <location>
        <begin position="153"/>
        <end position="173"/>
    </location>
</feature>
<feature type="domain" description="ABC transmembrane type-1" evidence="9">
    <location>
        <begin position="13"/>
        <end position="294"/>
    </location>
</feature>
<evidence type="ECO:0000259" key="8">
    <source>
        <dbReference type="PROSITE" id="PS50893"/>
    </source>
</evidence>
<keyword evidence="3" id="KW-0547">Nucleotide-binding</keyword>
<feature type="transmembrane region" description="Helical" evidence="7">
    <location>
        <begin position="241"/>
        <end position="259"/>
    </location>
</feature>
<evidence type="ECO:0000256" key="2">
    <source>
        <dbReference type="ARBA" id="ARBA00022692"/>
    </source>
</evidence>
<gene>
    <name evidence="10" type="ORF">ACFQ3W_03725</name>
</gene>
<dbReference type="InterPro" id="IPR027417">
    <property type="entry name" value="P-loop_NTPase"/>
</dbReference>
<dbReference type="PANTHER" id="PTHR43394">
    <property type="entry name" value="ATP-DEPENDENT PERMEASE MDL1, MITOCHONDRIAL"/>
    <property type="match status" value="1"/>
</dbReference>
<keyword evidence="5 7" id="KW-1133">Transmembrane helix</keyword>
<sequence>MKQALRKNRWLIAVTVLFSIIVSAASVLIAILLQRIIDAAIQGNMELFWQTLFFSIGYVLLLGLLSYIYAISSKALIRNWTIVIRDQVFRGVFRRNFEAFSTTNTADYLSALSNDIKLIEENYINPLLLTLQNIVIFVFSLAIMLFISPLVTGILIVCTVLMFVVPSLFGSALQNKQNAVSEQMSVFTLKLKDLLSGYEVIKSFALGKHADRKFGQENAAAANTRFAADRLLAMNESVSEILGILTQFSVIFIAAYLIITGHLSAGSLVALVQLSNGFVGPVLIIMQSLPKIQGVKPVVDRINALADYKDHSFQGVLEPTFQDNLKVSQLSFAYDDKKDVLLDIELTLHKGKKYALVGQSGCGKSTLVKLLTGCYEGYNGMISYDDVELKQLDVERLQQMVSTIHQNVYMFDTDILQNICLDEDFSEEAIQSAIQRSGVNKFLLQMPQGLHTPVSENGSSLSGGQRQRIAVARALIRNKPILVLDEGTSAIDMQTAFEIESKLLSLPGLTLITITHNMNPDILMMYDEIIYMENGRIAEMGSLEDLLALGGGFSRFITLEKSAAV</sequence>
<dbReference type="PROSITE" id="PS50893">
    <property type="entry name" value="ABC_TRANSPORTER_2"/>
    <property type="match status" value="1"/>
</dbReference>
<dbReference type="CDD" id="cd07346">
    <property type="entry name" value="ABC_6TM_exporters"/>
    <property type="match status" value="1"/>
</dbReference>
<dbReference type="EMBL" id="JBHTLM010000002">
    <property type="protein sequence ID" value="MFD1175408.1"/>
    <property type="molecule type" value="Genomic_DNA"/>
</dbReference>
<dbReference type="SMART" id="SM00382">
    <property type="entry name" value="AAA"/>
    <property type="match status" value="1"/>
</dbReference>
<comment type="caution">
    <text evidence="10">The sequence shown here is derived from an EMBL/GenBank/DDBJ whole genome shotgun (WGS) entry which is preliminary data.</text>
</comment>
<dbReference type="SUPFAM" id="SSF90123">
    <property type="entry name" value="ABC transporter transmembrane region"/>
    <property type="match status" value="1"/>
</dbReference>
<keyword evidence="4 10" id="KW-0067">ATP-binding</keyword>
<dbReference type="Pfam" id="PF00664">
    <property type="entry name" value="ABC_membrane"/>
    <property type="match status" value="1"/>
</dbReference>
<evidence type="ECO:0000256" key="4">
    <source>
        <dbReference type="ARBA" id="ARBA00022840"/>
    </source>
</evidence>
<evidence type="ECO:0000256" key="3">
    <source>
        <dbReference type="ARBA" id="ARBA00022741"/>
    </source>
</evidence>
<feature type="domain" description="ABC transporter" evidence="8">
    <location>
        <begin position="325"/>
        <end position="559"/>
    </location>
</feature>
<evidence type="ECO:0000256" key="6">
    <source>
        <dbReference type="ARBA" id="ARBA00023136"/>
    </source>
</evidence>
<dbReference type="InterPro" id="IPR039421">
    <property type="entry name" value="Type_1_exporter"/>
</dbReference>
<keyword evidence="6 7" id="KW-0472">Membrane</keyword>
<dbReference type="GO" id="GO:0005524">
    <property type="term" value="F:ATP binding"/>
    <property type="evidence" value="ECO:0007669"/>
    <property type="project" value="UniProtKB-KW"/>
</dbReference>
<accession>A0ABW3RSE9</accession>
<evidence type="ECO:0000256" key="5">
    <source>
        <dbReference type="ARBA" id="ARBA00022989"/>
    </source>
</evidence>
<dbReference type="RefSeq" id="WP_379316739.1">
    <property type="nucleotide sequence ID" value="NZ_JBHTLM010000002.1"/>
</dbReference>
<evidence type="ECO:0000259" key="9">
    <source>
        <dbReference type="PROSITE" id="PS50929"/>
    </source>
</evidence>
<keyword evidence="2 7" id="KW-0812">Transmembrane</keyword>
<dbReference type="SUPFAM" id="SSF52540">
    <property type="entry name" value="P-loop containing nucleoside triphosphate hydrolases"/>
    <property type="match status" value="1"/>
</dbReference>
<protein>
    <submittedName>
        <fullName evidence="10">ABC transporter ATP-binding protein</fullName>
    </submittedName>
</protein>
<dbReference type="Proteomes" id="UP001597262">
    <property type="component" value="Unassembled WGS sequence"/>
</dbReference>
<proteinExistence type="predicted"/>
<dbReference type="PROSITE" id="PS50929">
    <property type="entry name" value="ABC_TM1F"/>
    <property type="match status" value="1"/>
</dbReference>
<comment type="subcellular location">
    <subcellularLocation>
        <location evidence="1">Cell membrane</location>
        <topology evidence="1">Multi-pass membrane protein</topology>
    </subcellularLocation>
</comment>
<dbReference type="Gene3D" id="1.20.1560.10">
    <property type="entry name" value="ABC transporter type 1, transmembrane domain"/>
    <property type="match status" value="1"/>
</dbReference>
<dbReference type="Gene3D" id="3.40.50.300">
    <property type="entry name" value="P-loop containing nucleotide triphosphate hydrolases"/>
    <property type="match status" value="1"/>
</dbReference>
<feature type="transmembrane region" description="Helical" evidence="7">
    <location>
        <begin position="127"/>
        <end position="147"/>
    </location>
</feature>
<dbReference type="InterPro" id="IPR011527">
    <property type="entry name" value="ABC1_TM_dom"/>
</dbReference>
<dbReference type="PANTHER" id="PTHR43394:SF1">
    <property type="entry name" value="ATP-BINDING CASSETTE SUB-FAMILY B MEMBER 10, MITOCHONDRIAL"/>
    <property type="match status" value="1"/>
</dbReference>
<feature type="transmembrane region" description="Helical" evidence="7">
    <location>
        <begin position="49"/>
        <end position="70"/>
    </location>
</feature>
<dbReference type="Pfam" id="PF00005">
    <property type="entry name" value="ABC_tran"/>
    <property type="match status" value="1"/>
</dbReference>
<dbReference type="InterPro" id="IPR003593">
    <property type="entry name" value="AAA+_ATPase"/>
</dbReference>
<reference evidence="11" key="1">
    <citation type="journal article" date="2019" name="Int. J. Syst. Evol. Microbiol.">
        <title>The Global Catalogue of Microorganisms (GCM) 10K type strain sequencing project: providing services to taxonomists for standard genome sequencing and annotation.</title>
        <authorList>
            <consortium name="The Broad Institute Genomics Platform"/>
            <consortium name="The Broad Institute Genome Sequencing Center for Infectious Disease"/>
            <person name="Wu L."/>
            <person name="Ma J."/>
        </authorList>
    </citation>
    <scope>NUCLEOTIDE SEQUENCE [LARGE SCALE GENOMIC DNA]</scope>
    <source>
        <strain evidence="11">CCUG 59189</strain>
    </source>
</reference>
<evidence type="ECO:0000313" key="11">
    <source>
        <dbReference type="Proteomes" id="UP001597262"/>
    </source>
</evidence>
<evidence type="ECO:0000256" key="7">
    <source>
        <dbReference type="SAM" id="Phobius"/>
    </source>
</evidence>
<dbReference type="PROSITE" id="PS00211">
    <property type="entry name" value="ABC_TRANSPORTER_1"/>
    <property type="match status" value="1"/>
</dbReference>
<keyword evidence="11" id="KW-1185">Reference proteome</keyword>
<dbReference type="InterPro" id="IPR003439">
    <property type="entry name" value="ABC_transporter-like_ATP-bd"/>
</dbReference>
<dbReference type="InterPro" id="IPR036640">
    <property type="entry name" value="ABC1_TM_sf"/>
</dbReference>
<dbReference type="InterPro" id="IPR017871">
    <property type="entry name" value="ABC_transporter-like_CS"/>
</dbReference>
<feature type="transmembrane region" description="Helical" evidence="7">
    <location>
        <begin position="12"/>
        <end position="37"/>
    </location>
</feature>
<organism evidence="10 11">
    <name type="scientific">Paenibacillus puldeungensis</name>
    <dbReference type="NCBI Taxonomy" id="696536"/>
    <lineage>
        <taxon>Bacteria</taxon>
        <taxon>Bacillati</taxon>
        <taxon>Bacillota</taxon>
        <taxon>Bacilli</taxon>
        <taxon>Bacillales</taxon>
        <taxon>Paenibacillaceae</taxon>
        <taxon>Paenibacillus</taxon>
    </lineage>
</organism>
<name>A0ABW3RSE9_9BACL</name>